<accession>A0A5P1FRG0</accession>
<proteinExistence type="predicted"/>
<dbReference type="PANTHER" id="PTHR31579:SF42">
    <property type="entry name" value="DUF506 FAMILY PROTEIN (DUF506)"/>
    <property type="match status" value="1"/>
</dbReference>
<gene>
    <name evidence="1" type="ORF">A4U43_C01F4980</name>
</gene>
<dbReference type="EMBL" id="CM007381">
    <property type="protein sequence ID" value="ONK79301.1"/>
    <property type="molecule type" value="Genomic_DNA"/>
</dbReference>
<protein>
    <submittedName>
        <fullName evidence="1">Uncharacterized protein</fullName>
    </submittedName>
</protein>
<keyword evidence="2" id="KW-1185">Reference proteome</keyword>
<dbReference type="PANTHER" id="PTHR31579">
    <property type="entry name" value="OS03G0796600 PROTEIN"/>
    <property type="match status" value="1"/>
</dbReference>
<dbReference type="OrthoDB" id="747933at2759"/>
<sequence>MPVKYKKATAPLDETARERLWATVPLDQTATETSTELAELVDSFYEGRGDEGDNWVIGFRSAARDCREMLDAVMSDSGEDLMGERIRVAVEDAVKAIGSGTDEVKRRVMGWLRERGYDAGLCKSQRDQTTRTNNHDYIDILTHNGARYIIEINLSSEFEIARPTQKYSTLLKSIPKVFVAKPEVLKKVIDIMCVVAKESIKSAGMHIPPWRTKGYMYEKWFGMYERDITKKMEGTRDESWSAGFFINGGRFCRMEIDGWRGRGRRDGKLAVAFRGV</sequence>
<evidence type="ECO:0000313" key="2">
    <source>
        <dbReference type="Proteomes" id="UP000243459"/>
    </source>
</evidence>
<dbReference type="Pfam" id="PF04720">
    <property type="entry name" value="PDDEXK_6"/>
    <property type="match status" value="1"/>
</dbReference>
<evidence type="ECO:0000313" key="1">
    <source>
        <dbReference type="EMBL" id="ONK79301.1"/>
    </source>
</evidence>
<organism evidence="1 2">
    <name type="scientific">Asparagus officinalis</name>
    <name type="common">Garden asparagus</name>
    <dbReference type="NCBI Taxonomy" id="4686"/>
    <lineage>
        <taxon>Eukaryota</taxon>
        <taxon>Viridiplantae</taxon>
        <taxon>Streptophyta</taxon>
        <taxon>Embryophyta</taxon>
        <taxon>Tracheophyta</taxon>
        <taxon>Spermatophyta</taxon>
        <taxon>Magnoliopsida</taxon>
        <taxon>Liliopsida</taxon>
        <taxon>Asparagales</taxon>
        <taxon>Asparagaceae</taxon>
        <taxon>Asparagoideae</taxon>
        <taxon>Asparagus</taxon>
    </lineage>
</organism>
<reference evidence="2" key="1">
    <citation type="journal article" date="2017" name="Nat. Commun.">
        <title>The asparagus genome sheds light on the origin and evolution of a young Y chromosome.</title>
        <authorList>
            <person name="Harkess A."/>
            <person name="Zhou J."/>
            <person name="Xu C."/>
            <person name="Bowers J.E."/>
            <person name="Van der Hulst R."/>
            <person name="Ayyampalayam S."/>
            <person name="Mercati F."/>
            <person name="Riccardi P."/>
            <person name="McKain M.R."/>
            <person name="Kakrana A."/>
            <person name="Tang H."/>
            <person name="Ray J."/>
            <person name="Groenendijk J."/>
            <person name="Arikit S."/>
            <person name="Mathioni S.M."/>
            <person name="Nakano M."/>
            <person name="Shan H."/>
            <person name="Telgmann-Rauber A."/>
            <person name="Kanno A."/>
            <person name="Yue Z."/>
            <person name="Chen H."/>
            <person name="Li W."/>
            <person name="Chen Y."/>
            <person name="Xu X."/>
            <person name="Zhang Y."/>
            <person name="Luo S."/>
            <person name="Chen H."/>
            <person name="Gao J."/>
            <person name="Mao Z."/>
            <person name="Pires J.C."/>
            <person name="Luo M."/>
            <person name="Kudrna D."/>
            <person name="Wing R.A."/>
            <person name="Meyers B.C."/>
            <person name="Yi K."/>
            <person name="Kong H."/>
            <person name="Lavrijsen P."/>
            <person name="Sunseri F."/>
            <person name="Falavigna A."/>
            <person name="Ye Y."/>
            <person name="Leebens-Mack J.H."/>
            <person name="Chen G."/>
        </authorList>
    </citation>
    <scope>NUCLEOTIDE SEQUENCE [LARGE SCALE GENOMIC DNA]</scope>
    <source>
        <strain evidence="2">cv. DH0086</strain>
    </source>
</reference>
<dbReference type="NCBIfam" id="TIGR01615">
    <property type="entry name" value="A_thal_3542"/>
    <property type="match status" value="1"/>
</dbReference>
<dbReference type="Gramene" id="ONK79301">
    <property type="protein sequence ID" value="ONK79301"/>
    <property type="gene ID" value="A4U43_C01F4980"/>
</dbReference>
<dbReference type="AlphaFoldDB" id="A0A5P1FRG0"/>
<name>A0A5P1FRG0_ASPOF</name>
<dbReference type="Proteomes" id="UP000243459">
    <property type="component" value="Chromosome 1"/>
</dbReference>
<dbReference type="OMA" id="RWERFGN"/>
<dbReference type="InterPro" id="IPR006502">
    <property type="entry name" value="PDDEXK-like"/>
</dbReference>